<evidence type="ECO:0000256" key="2">
    <source>
        <dbReference type="SAM" id="MobiDB-lite"/>
    </source>
</evidence>
<comment type="caution">
    <text evidence="4">The sequence shown here is derived from an EMBL/GenBank/DDBJ whole genome shotgun (WGS) entry which is preliminary data.</text>
</comment>
<evidence type="ECO:0000313" key="5">
    <source>
        <dbReference type="Proteomes" id="UP001165283"/>
    </source>
</evidence>
<dbReference type="Pfam" id="PF00722">
    <property type="entry name" value="Glyco_hydro_16"/>
    <property type="match status" value="1"/>
</dbReference>
<dbReference type="PROSITE" id="PS51762">
    <property type="entry name" value="GH16_2"/>
    <property type="match status" value="1"/>
</dbReference>
<feature type="compositionally biased region" description="Acidic residues" evidence="2">
    <location>
        <begin position="173"/>
        <end position="183"/>
    </location>
</feature>
<dbReference type="InterPro" id="IPR050546">
    <property type="entry name" value="Glycosyl_Hydrlase_16"/>
</dbReference>
<proteinExistence type="inferred from homology"/>
<dbReference type="PANTHER" id="PTHR10963:SF55">
    <property type="entry name" value="GLYCOSIDE HYDROLASE FAMILY 16 PROTEIN"/>
    <property type="match status" value="1"/>
</dbReference>
<feature type="compositionally biased region" description="Basic and acidic residues" evidence="2">
    <location>
        <begin position="60"/>
        <end position="74"/>
    </location>
</feature>
<name>A0ABT1A8S6_9PSEU</name>
<feature type="compositionally biased region" description="Basic and acidic residues" evidence="2">
    <location>
        <begin position="1"/>
        <end position="10"/>
    </location>
</feature>
<feature type="region of interest" description="Disordered" evidence="2">
    <location>
        <begin position="287"/>
        <end position="306"/>
    </location>
</feature>
<gene>
    <name evidence="4" type="ORF">KDL28_30555</name>
</gene>
<evidence type="ECO:0000259" key="3">
    <source>
        <dbReference type="PROSITE" id="PS51762"/>
    </source>
</evidence>
<accession>A0ABT1A8S6</accession>
<dbReference type="CDD" id="cd00413">
    <property type="entry name" value="Glyco_hydrolase_16"/>
    <property type="match status" value="1"/>
</dbReference>
<dbReference type="EMBL" id="JAGSOV010000065">
    <property type="protein sequence ID" value="MCO1659422.1"/>
    <property type="molecule type" value="Genomic_DNA"/>
</dbReference>
<evidence type="ECO:0000256" key="1">
    <source>
        <dbReference type="ARBA" id="ARBA00006865"/>
    </source>
</evidence>
<feature type="region of interest" description="Disordered" evidence="2">
    <location>
        <begin position="94"/>
        <end position="113"/>
    </location>
</feature>
<dbReference type="InterPro" id="IPR000757">
    <property type="entry name" value="Beta-glucanase-like"/>
</dbReference>
<dbReference type="Proteomes" id="UP001165283">
    <property type="component" value="Unassembled WGS sequence"/>
</dbReference>
<keyword evidence="5" id="KW-1185">Reference proteome</keyword>
<dbReference type="PANTHER" id="PTHR10963">
    <property type="entry name" value="GLYCOSYL HYDROLASE-RELATED"/>
    <property type="match status" value="1"/>
</dbReference>
<dbReference type="RefSeq" id="WP_252444244.1">
    <property type="nucleotide sequence ID" value="NZ_JAGSOV010000065.1"/>
</dbReference>
<organism evidence="4 5">
    <name type="scientific">Pseudonocardia humida</name>
    <dbReference type="NCBI Taxonomy" id="2800819"/>
    <lineage>
        <taxon>Bacteria</taxon>
        <taxon>Bacillati</taxon>
        <taxon>Actinomycetota</taxon>
        <taxon>Actinomycetes</taxon>
        <taxon>Pseudonocardiales</taxon>
        <taxon>Pseudonocardiaceae</taxon>
        <taxon>Pseudonocardia</taxon>
    </lineage>
</organism>
<protein>
    <submittedName>
        <fullName evidence="4">Family 16 glycosylhydrolase</fullName>
    </submittedName>
</protein>
<evidence type="ECO:0000313" key="4">
    <source>
        <dbReference type="EMBL" id="MCO1659422.1"/>
    </source>
</evidence>
<dbReference type="InterPro" id="IPR013320">
    <property type="entry name" value="ConA-like_dom_sf"/>
</dbReference>
<feature type="region of interest" description="Disordered" evidence="2">
    <location>
        <begin position="1"/>
        <end position="83"/>
    </location>
</feature>
<dbReference type="Gene3D" id="2.60.120.200">
    <property type="match status" value="1"/>
</dbReference>
<feature type="domain" description="GH16" evidence="3">
    <location>
        <begin position="266"/>
        <end position="514"/>
    </location>
</feature>
<comment type="similarity">
    <text evidence="1">Belongs to the glycosyl hydrolase 16 family.</text>
</comment>
<reference evidence="4" key="1">
    <citation type="submission" date="2021-04" db="EMBL/GenBank/DDBJ databases">
        <title>Pseudonocardia sp. nov., isolated from sandy soil of mangrove forest.</title>
        <authorList>
            <person name="Zan Z."/>
            <person name="Huang R."/>
            <person name="Liu W."/>
        </authorList>
    </citation>
    <scope>NUCLEOTIDE SEQUENCE</scope>
    <source>
        <strain evidence="4">S2-4</strain>
    </source>
</reference>
<sequence>MRRNHSDAGGRTESSTELIARITAERQSRTSRSSGRHSADPAGTAAAPRSTERTSRHKVERPSRHAPEQSSEKTSRHHVAGVGATAAIPAAAARPALDTAAIPRVAPRPVVPAGRDVDATAVRRLPHRPADVEATAVRGAVTTADPAGTSVIAPVLDRDQVTEEISPHPIGLDTDEDTEDAEIEQDRVDTDEVADDAQDEVGARRRRRQAKSIGRRLAPLAVGAAVMLVATSVATFIQPPDEDQVAAPDLSSQFVNAPPVEPDVVADIPPAPVPQVPAPEVPAVTPVEEAAPEAPPEPVKPARNEGTTAANKFGWKLVERDEFDNGLGDGWANAYDGEGHNGNGRRVPEKVTVENGNLVIRGDEDGDTGGIAWDEGQEFGRWELRAKFPKGDKQYHPVLLLWPSAENWPVGGEVDFAETNSDADDVMFFLHYGEDNSQVFDRKQIDITQWHNYAVEWVDGRITGYIDGEKWFESTDDDQMPPGDMHLTVQLDYFPDEGDPEPSEMLVDFVRIYE</sequence>
<dbReference type="SUPFAM" id="SSF49899">
    <property type="entry name" value="Concanavalin A-like lectins/glucanases"/>
    <property type="match status" value="1"/>
</dbReference>
<feature type="region of interest" description="Disordered" evidence="2">
    <location>
        <begin position="166"/>
        <end position="209"/>
    </location>
</feature>